<dbReference type="STRING" id="760192.Halhy_2527"/>
<dbReference type="InterPro" id="IPR014756">
    <property type="entry name" value="Ig_E-set"/>
</dbReference>
<keyword evidence="4 12" id="KW-0812">Transmembrane</keyword>
<dbReference type="PANTHER" id="PTHR11767:SF102">
    <property type="entry name" value="INWARDLY RECTIFYING POTASSIUM CHANNEL 1, ISOFORM F"/>
    <property type="match status" value="1"/>
</dbReference>
<dbReference type="GO" id="GO:0034765">
    <property type="term" value="P:regulation of monoatomic ion transmembrane transport"/>
    <property type="evidence" value="ECO:0007669"/>
    <property type="project" value="TreeGrafter"/>
</dbReference>
<dbReference type="HOGENOM" id="CLU_022738_2_0_10"/>
<dbReference type="OrthoDB" id="9813518at2"/>
<sequence length="321" mass="36578">MSLFKSRNRPPQEDSNDLGFGSKLNAPGERLLNQDGSFNVLRTGRWTWTPYQSIVEMPWSSFLMLMLGFYVLANFVFAILFYLIGPDQFNGVGEDSEMIKFADLFFFSAQTLTTVGYGHISPRGFWASALASMEALLGVMIFALATGLLFARFSRPKSRILFSKNALISPYHEGYAFMFRIANLRNNSIINLEAKVTMAWLEESHGKYTRKFFALPLAREKVNLFPLNWTIVHPIDENSPLYGKTNEALEKMQPEFVILISGYDETFAQNVHSKSSYTYKDLICNGKFKPMYYEEDGHTVLQLDRIDEVEVLAAENVALPK</sequence>
<evidence type="ECO:0000256" key="5">
    <source>
        <dbReference type="ARBA" id="ARBA00022882"/>
    </source>
</evidence>
<reference evidence="15 16" key="1">
    <citation type="journal article" date="2011" name="Stand. Genomic Sci.">
        <title>Complete genome sequence of Haliscomenobacter hydrossis type strain (O).</title>
        <authorList>
            <consortium name="US DOE Joint Genome Institute (JGI-PGF)"/>
            <person name="Daligault H."/>
            <person name="Lapidus A."/>
            <person name="Zeytun A."/>
            <person name="Nolan M."/>
            <person name="Lucas S."/>
            <person name="Del Rio T.G."/>
            <person name="Tice H."/>
            <person name="Cheng J.F."/>
            <person name="Tapia R."/>
            <person name="Han C."/>
            <person name="Goodwin L."/>
            <person name="Pitluck S."/>
            <person name="Liolios K."/>
            <person name="Pagani I."/>
            <person name="Ivanova N."/>
            <person name="Huntemann M."/>
            <person name="Mavromatis K."/>
            <person name="Mikhailova N."/>
            <person name="Pati A."/>
            <person name="Chen A."/>
            <person name="Palaniappan K."/>
            <person name="Land M."/>
            <person name="Hauser L."/>
            <person name="Brambilla E.M."/>
            <person name="Rohde M."/>
            <person name="Verbarg S."/>
            <person name="Goker M."/>
            <person name="Bristow J."/>
            <person name="Eisen J.A."/>
            <person name="Markowitz V."/>
            <person name="Hugenholtz P."/>
            <person name="Kyrpides N.C."/>
            <person name="Klenk H.P."/>
            <person name="Woyke T."/>
        </authorList>
    </citation>
    <scope>NUCLEOTIDE SEQUENCE [LARGE SCALE GENOMIC DNA]</scope>
    <source>
        <strain evidence="16">ATCC 27775 / DSM 1100 / LMG 10767 / O</strain>
    </source>
</reference>
<keyword evidence="9 12" id="KW-0472">Membrane</keyword>
<dbReference type="InterPro" id="IPR013518">
    <property type="entry name" value="K_chnl_inward-rec_Kir_cyto"/>
</dbReference>
<dbReference type="EMBL" id="CP002691">
    <property type="protein sequence ID" value="AEE50400.1"/>
    <property type="molecule type" value="Genomic_DNA"/>
</dbReference>
<dbReference type="KEGG" id="hhy:Halhy_2527"/>
<keyword evidence="16" id="KW-1185">Reference proteome</keyword>
<dbReference type="PRINTS" id="PR01320">
    <property type="entry name" value="KIRCHANNEL"/>
</dbReference>
<keyword evidence="8" id="KW-0406">Ion transport</keyword>
<dbReference type="InterPro" id="IPR013099">
    <property type="entry name" value="K_chnl_dom"/>
</dbReference>
<evidence type="ECO:0000259" key="14">
    <source>
        <dbReference type="Pfam" id="PF17655"/>
    </source>
</evidence>
<evidence type="ECO:0000256" key="9">
    <source>
        <dbReference type="ARBA" id="ARBA00023136"/>
    </source>
</evidence>
<keyword evidence="6" id="KW-0630">Potassium</keyword>
<evidence type="ECO:0000259" key="13">
    <source>
        <dbReference type="Pfam" id="PF07885"/>
    </source>
</evidence>
<comment type="subcellular location">
    <subcellularLocation>
        <location evidence="1">Membrane</location>
        <topology evidence="1">Multi-pass membrane protein</topology>
    </subcellularLocation>
</comment>
<dbReference type="Pfam" id="PF17655">
    <property type="entry name" value="IRK_C"/>
    <property type="match status" value="1"/>
</dbReference>
<dbReference type="Gene3D" id="1.10.287.70">
    <property type="match status" value="1"/>
</dbReference>
<keyword evidence="7 12" id="KW-1133">Transmembrane helix</keyword>
<evidence type="ECO:0000256" key="2">
    <source>
        <dbReference type="ARBA" id="ARBA00022448"/>
    </source>
</evidence>
<dbReference type="GO" id="GO:0034702">
    <property type="term" value="C:monoatomic ion channel complex"/>
    <property type="evidence" value="ECO:0007669"/>
    <property type="project" value="UniProtKB-KW"/>
</dbReference>
<dbReference type="eggNOG" id="COG0395">
    <property type="taxonomic scope" value="Bacteria"/>
</dbReference>
<evidence type="ECO:0000256" key="10">
    <source>
        <dbReference type="ARBA" id="ARBA00023303"/>
    </source>
</evidence>
<gene>
    <name evidence="15" type="ordered locus">Halhy_2527</name>
</gene>
<dbReference type="AlphaFoldDB" id="F4KYJ4"/>
<dbReference type="Gene3D" id="2.60.40.1400">
    <property type="entry name" value="G protein-activated inward rectifier potassium channel 1"/>
    <property type="match status" value="1"/>
</dbReference>
<organism evidence="15 16">
    <name type="scientific">Haliscomenobacter hydrossis (strain ATCC 27775 / DSM 1100 / LMG 10767 / O)</name>
    <dbReference type="NCBI Taxonomy" id="760192"/>
    <lineage>
        <taxon>Bacteria</taxon>
        <taxon>Pseudomonadati</taxon>
        <taxon>Bacteroidota</taxon>
        <taxon>Saprospiria</taxon>
        <taxon>Saprospirales</taxon>
        <taxon>Haliscomenobacteraceae</taxon>
        <taxon>Haliscomenobacter</taxon>
    </lineage>
</organism>
<evidence type="ECO:0000256" key="11">
    <source>
        <dbReference type="SAM" id="MobiDB-lite"/>
    </source>
</evidence>
<dbReference type="GO" id="GO:0005886">
    <property type="term" value="C:plasma membrane"/>
    <property type="evidence" value="ECO:0007669"/>
    <property type="project" value="TreeGrafter"/>
</dbReference>
<feature type="domain" description="Inward rectifier potassium channel C-terminal" evidence="14">
    <location>
        <begin position="160"/>
        <end position="310"/>
    </location>
</feature>
<accession>F4KYJ4</accession>
<dbReference type="InterPro" id="IPR016449">
    <property type="entry name" value="K_chnl_inward-rec_Kir"/>
</dbReference>
<evidence type="ECO:0000256" key="6">
    <source>
        <dbReference type="ARBA" id="ARBA00022958"/>
    </source>
</evidence>
<dbReference type="PRINTS" id="PR00169">
    <property type="entry name" value="KCHANNEL"/>
</dbReference>
<keyword evidence="10" id="KW-0407">Ion channel</keyword>
<dbReference type="InterPro" id="IPR041647">
    <property type="entry name" value="IRK_C"/>
</dbReference>
<keyword evidence="2" id="KW-0813">Transport</keyword>
<evidence type="ECO:0000256" key="12">
    <source>
        <dbReference type="SAM" id="Phobius"/>
    </source>
</evidence>
<dbReference type="GO" id="GO:1990573">
    <property type="term" value="P:potassium ion import across plasma membrane"/>
    <property type="evidence" value="ECO:0007669"/>
    <property type="project" value="TreeGrafter"/>
</dbReference>
<feature type="transmembrane region" description="Helical" evidence="12">
    <location>
        <begin position="125"/>
        <end position="151"/>
    </location>
</feature>
<keyword evidence="5" id="KW-0851">Voltage-gated channel</keyword>
<evidence type="ECO:0000256" key="4">
    <source>
        <dbReference type="ARBA" id="ARBA00022692"/>
    </source>
</evidence>
<feature type="domain" description="Potassium channel" evidence="13">
    <location>
        <begin position="72"/>
        <end position="153"/>
    </location>
</feature>
<proteinExistence type="predicted"/>
<evidence type="ECO:0000256" key="7">
    <source>
        <dbReference type="ARBA" id="ARBA00022989"/>
    </source>
</evidence>
<reference key="2">
    <citation type="submission" date="2011-04" db="EMBL/GenBank/DDBJ databases">
        <title>Complete sequence of chromosome of Haliscomenobacter hydrossis DSM 1100.</title>
        <authorList>
            <consortium name="US DOE Joint Genome Institute (JGI-PGF)"/>
            <person name="Lucas S."/>
            <person name="Han J."/>
            <person name="Lapidus A."/>
            <person name="Bruce D."/>
            <person name="Goodwin L."/>
            <person name="Pitluck S."/>
            <person name="Peters L."/>
            <person name="Kyrpides N."/>
            <person name="Mavromatis K."/>
            <person name="Ivanova N."/>
            <person name="Ovchinnikova G."/>
            <person name="Pagani I."/>
            <person name="Daligault H."/>
            <person name="Detter J.C."/>
            <person name="Han C."/>
            <person name="Land M."/>
            <person name="Hauser L."/>
            <person name="Markowitz V."/>
            <person name="Cheng J.-F."/>
            <person name="Hugenholtz P."/>
            <person name="Woyke T."/>
            <person name="Wu D."/>
            <person name="Verbarg S."/>
            <person name="Frueling A."/>
            <person name="Brambilla E."/>
            <person name="Klenk H.-P."/>
            <person name="Eisen J.A."/>
        </authorList>
    </citation>
    <scope>NUCLEOTIDE SEQUENCE</scope>
    <source>
        <strain>DSM 1100</strain>
    </source>
</reference>
<dbReference type="RefSeq" id="WP_013764949.1">
    <property type="nucleotide sequence ID" value="NC_015510.1"/>
</dbReference>
<dbReference type="SUPFAM" id="SSF81296">
    <property type="entry name" value="E set domains"/>
    <property type="match status" value="1"/>
</dbReference>
<feature type="region of interest" description="Disordered" evidence="11">
    <location>
        <begin position="1"/>
        <end position="22"/>
    </location>
</feature>
<dbReference type="GO" id="GO:0005242">
    <property type="term" value="F:inward rectifier potassium channel activity"/>
    <property type="evidence" value="ECO:0007669"/>
    <property type="project" value="InterPro"/>
</dbReference>
<feature type="transmembrane region" description="Helical" evidence="12">
    <location>
        <begin position="62"/>
        <end position="84"/>
    </location>
</feature>
<evidence type="ECO:0000313" key="15">
    <source>
        <dbReference type="EMBL" id="AEE50400.1"/>
    </source>
</evidence>
<protein>
    <submittedName>
        <fullName evidence="15">Ion transport 2 domain protein</fullName>
    </submittedName>
</protein>
<name>F4KYJ4_HALH1</name>
<evidence type="ECO:0000256" key="8">
    <source>
        <dbReference type="ARBA" id="ARBA00023065"/>
    </source>
</evidence>
<evidence type="ECO:0000256" key="1">
    <source>
        <dbReference type="ARBA" id="ARBA00004141"/>
    </source>
</evidence>
<dbReference type="Pfam" id="PF07885">
    <property type="entry name" value="Ion_trans_2"/>
    <property type="match status" value="1"/>
</dbReference>
<dbReference type="SUPFAM" id="SSF81324">
    <property type="entry name" value="Voltage-gated potassium channels"/>
    <property type="match status" value="1"/>
</dbReference>
<dbReference type="Proteomes" id="UP000008461">
    <property type="component" value="Chromosome"/>
</dbReference>
<dbReference type="PANTHER" id="PTHR11767">
    <property type="entry name" value="INWARD RECTIFIER POTASSIUM CHANNEL"/>
    <property type="match status" value="1"/>
</dbReference>
<evidence type="ECO:0000313" key="16">
    <source>
        <dbReference type="Proteomes" id="UP000008461"/>
    </source>
</evidence>
<keyword evidence="3" id="KW-0633">Potassium transport</keyword>
<evidence type="ECO:0000256" key="3">
    <source>
        <dbReference type="ARBA" id="ARBA00022538"/>
    </source>
</evidence>